<sequence length="125" mass="13976">MPSIDWTKKFSESLSAAAEPLLDIVLYHDLTQLVLYPTRRQGDSSSVLDLFFVSSCLLRRNPTINIFDGISDHDIVSLTVRLNNVKTTRNGAHGIPIFSRADDVSILNELDFLFSDFVSLCESPT</sequence>
<dbReference type="Gene3D" id="3.60.10.10">
    <property type="entry name" value="Endonuclease/exonuclease/phosphatase"/>
    <property type="match status" value="1"/>
</dbReference>
<dbReference type="AlphaFoldDB" id="A0A9J6GXC3"/>
<keyword evidence="2" id="KW-1185">Reference proteome</keyword>
<dbReference type="EMBL" id="JABSTR010000009">
    <property type="protein sequence ID" value="KAH9379015.1"/>
    <property type="molecule type" value="Genomic_DNA"/>
</dbReference>
<gene>
    <name evidence="1" type="ORF">HPB48_001725</name>
</gene>
<comment type="caution">
    <text evidence="1">The sequence shown here is derived from an EMBL/GenBank/DDBJ whole genome shotgun (WGS) entry which is preliminary data.</text>
</comment>
<evidence type="ECO:0000313" key="1">
    <source>
        <dbReference type="EMBL" id="KAH9379015.1"/>
    </source>
</evidence>
<dbReference type="InterPro" id="IPR036691">
    <property type="entry name" value="Endo/exonu/phosph_ase_sf"/>
</dbReference>
<name>A0A9J6GXC3_HAELO</name>
<dbReference type="SUPFAM" id="SSF56219">
    <property type="entry name" value="DNase I-like"/>
    <property type="match status" value="1"/>
</dbReference>
<organism evidence="1 2">
    <name type="scientific">Haemaphysalis longicornis</name>
    <name type="common">Bush tick</name>
    <dbReference type="NCBI Taxonomy" id="44386"/>
    <lineage>
        <taxon>Eukaryota</taxon>
        <taxon>Metazoa</taxon>
        <taxon>Ecdysozoa</taxon>
        <taxon>Arthropoda</taxon>
        <taxon>Chelicerata</taxon>
        <taxon>Arachnida</taxon>
        <taxon>Acari</taxon>
        <taxon>Parasitiformes</taxon>
        <taxon>Ixodida</taxon>
        <taxon>Ixodoidea</taxon>
        <taxon>Ixodidae</taxon>
        <taxon>Haemaphysalinae</taxon>
        <taxon>Haemaphysalis</taxon>
    </lineage>
</organism>
<protein>
    <submittedName>
        <fullName evidence="1">Uncharacterized protein</fullName>
    </submittedName>
</protein>
<proteinExistence type="predicted"/>
<dbReference type="VEuPathDB" id="VectorBase:HLOH_041572"/>
<evidence type="ECO:0000313" key="2">
    <source>
        <dbReference type="Proteomes" id="UP000821853"/>
    </source>
</evidence>
<accession>A0A9J6GXC3</accession>
<dbReference type="Proteomes" id="UP000821853">
    <property type="component" value="Unassembled WGS sequence"/>
</dbReference>
<reference evidence="1 2" key="1">
    <citation type="journal article" date="2020" name="Cell">
        <title>Large-Scale Comparative Analyses of Tick Genomes Elucidate Their Genetic Diversity and Vector Capacities.</title>
        <authorList>
            <consortium name="Tick Genome and Microbiome Consortium (TIGMIC)"/>
            <person name="Jia N."/>
            <person name="Wang J."/>
            <person name="Shi W."/>
            <person name="Du L."/>
            <person name="Sun Y."/>
            <person name="Zhan W."/>
            <person name="Jiang J.F."/>
            <person name="Wang Q."/>
            <person name="Zhang B."/>
            <person name="Ji P."/>
            <person name="Bell-Sakyi L."/>
            <person name="Cui X.M."/>
            <person name="Yuan T.T."/>
            <person name="Jiang B.G."/>
            <person name="Yang W.F."/>
            <person name="Lam T.T."/>
            <person name="Chang Q.C."/>
            <person name="Ding S.J."/>
            <person name="Wang X.J."/>
            <person name="Zhu J.G."/>
            <person name="Ruan X.D."/>
            <person name="Zhao L."/>
            <person name="Wei J.T."/>
            <person name="Ye R.Z."/>
            <person name="Que T.C."/>
            <person name="Du C.H."/>
            <person name="Zhou Y.H."/>
            <person name="Cheng J.X."/>
            <person name="Dai P.F."/>
            <person name="Guo W.B."/>
            <person name="Han X.H."/>
            <person name="Huang E.J."/>
            <person name="Li L.F."/>
            <person name="Wei W."/>
            <person name="Gao Y.C."/>
            <person name="Liu J.Z."/>
            <person name="Shao H.Z."/>
            <person name="Wang X."/>
            <person name="Wang C.C."/>
            <person name="Yang T.C."/>
            <person name="Huo Q.B."/>
            <person name="Li W."/>
            <person name="Chen H.Y."/>
            <person name="Chen S.E."/>
            <person name="Zhou L.G."/>
            <person name="Ni X.B."/>
            <person name="Tian J.H."/>
            <person name="Sheng Y."/>
            <person name="Liu T."/>
            <person name="Pan Y.S."/>
            <person name="Xia L.Y."/>
            <person name="Li J."/>
            <person name="Zhao F."/>
            <person name="Cao W.C."/>
        </authorList>
    </citation>
    <scope>NUCLEOTIDE SEQUENCE [LARGE SCALE GENOMIC DNA]</scope>
    <source>
        <strain evidence="1">HaeL-2018</strain>
    </source>
</reference>